<dbReference type="InterPro" id="IPR023192">
    <property type="entry name" value="TGS-like_dom_sf"/>
</dbReference>
<evidence type="ECO:0000256" key="6">
    <source>
        <dbReference type="HAMAP-Rule" id="MF_00944"/>
    </source>
</evidence>
<accession>A0AAI8ANA5</accession>
<dbReference type="Proteomes" id="UP000009399">
    <property type="component" value="Chromosome"/>
</dbReference>
<comment type="function">
    <text evidence="6">ATPase that binds to both the 70S ribosome and the 50S ribosomal subunit in a nucleotide-independent manner.</text>
</comment>
<sequence>MSLKAGIVGFPNVGKSSLFSALTSSQVEIANYPFATIDPSVAVVEIKDKRLNEIAKIVNPEKIVYATFSFVDIAGLIAGASKGEGLGNKFLANIRDVDAIIHVVRCFDDNKVIHVANKIDPKADVEVINLELILSDLSVVENVLKRVAKRAQNTTDKTLKIEYELAKKIEDILKQGQPARVLNYTEDELKILQSWQLLSLKPVLYVANIDQASIQNPQQNKYYLELEKIAKAENNKIIPISVQIEYEISLLNPEEKEAFLTEYHLKEPGLEILTREAFGLLNLANYFTAGVKEVRAWTFKKGYTAPQCGGIIHSDFEKKFIKVEIISYNDFIEAKGEKNAKEQGKQRLEGKNYLVQDGDICNFKFGK</sequence>
<dbReference type="KEGG" id="mhs:MOS_595"/>
<dbReference type="PIRSF" id="PIRSF006641">
    <property type="entry name" value="CHP00092"/>
    <property type="match status" value="1"/>
</dbReference>
<dbReference type="Pfam" id="PF06071">
    <property type="entry name" value="YchF-GTPase_C"/>
    <property type="match status" value="1"/>
</dbReference>
<dbReference type="InterPro" id="IPR027417">
    <property type="entry name" value="P-loop_NTPase"/>
</dbReference>
<keyword evidence="5" id="KW-0460">Magnesium</keyword>
<comment type="cofactor">
    <cofactor evidence="1">
        <name>Mg(2+)</name>
        <dbReference type="ChEBI" id="CHEBI:18420"/>
    </cofactor>
</comment>
<dbReference type="FunFam" id="1.10.150.300:FF:000004">
    <property type="entry name" value="Ribosome-binding ATPase YchF"/>
    <property type="match status" value="1"/>
</dbReference>
<keyword evidence="3 6" id="KW-0547">Nucleotide-binding</keyword>
<evidence type="ECO:0000256" key="1">
    <source>
        <dbReference type="ARBA" id="ARBA00001946"/>
    </source>
</evidence>
<evidence type="ECO:0000256" key="4">
    <source>
        <dbReference type="ARBA" id="ARBA00022840"/>
    </source>
</evidence>
<evidence type="ECO:0000259" key="7">
    <source>
        <dbReference type="PROSITE" id="PS51710"/>
    </source>
</evidence>
<evidence type="ECO:0000256" key="3">
    <source>
        <dbReference type="ARBA" id="ARBA00022741"/>
    </source>
</evidence>
<evidence type="ECO:0000259" key="8">
    <source>
        <dbReference type="PROSITE" id="PS51880"/>
    </source>
</evidence>
<feature type="domain" description="OBG-type G" evidence="7">
    <location>
        <begin position="3"/>
        <end position="260"/>
    </location>
</feature>
<evidence type="ECO:0000313" key="10">
    <source>
        <dbReference type="Proteomes" id="UP000009399"/>
    </source>
</evidence>
<comment type="similarity">
    <text evidence="6">Belongs to the TRAFAC class OBG-HflX-like GTPase superfamily. OBG GTPase family. YchF/OLA1 subfamily.</text>
</comment>
<dbReference type="GO" id="GO:0016887">
    <property type="term" value="F:ATP hydrolysis activity"/>
    <property type="evidence" value="ECO:0007669"/>
    <property type="project" value="UniProtKB-UniRule"/>
</dbReference>
<dbReference type="InterPro" id="IPR004396">
    <property type="entry name" value="ATPase_YchF/OLA1"/>
</dbReference>
<dbReference type="PRINTS" id="PR00326">
    <property type="entry name" value="GTP1OBG"/>
</dbReference>
<keyword evidence="2" id="KW-0479">Metal-binding</keyword>
<dbReference type="InterPro" id="IPR012676">
    <property type="entry name" value="TGS-like"/>
</dbReference>
<reference evidence="9 10" key="1">
    <citation type="journal article" date="2013" name="Genome Announc.">
        <title>Complete Genome Sequence of Mycoplasma hyorhinis Strain SK76.</title>
        <authorList>
            <person name="Goodison S."/>
            <person name="Urquidi V."/>
            <person name="Kumar D."/>
            <person name="Reyes L."/>
            <person name="Rosser C.J."/>
        </authorList>
    </citation>
    <scope>NUCLEOTIDE SEQUENCE [LARGE SCALE GENOMIC DNA]</scope>
    <source>
        <strain evidence="9 10">SK76</strain>
    </source>
</reference>
<dbReference type="InterPro" id="IPR006073">
    <property type="entry name" value="GTP-bd"/>
</dbReference>
<organism evidence="9 10">
    <name type="scientific">Mesomycoplasma hyorhinis SK76</name>
    <dbReference type="NCBI Taxonomy" id="1118964"/>
    <lineage>
        <taxon>Bacteria</taxon>
        <taxon>Bacillati</taxon>
        <taxon>Mycoplasmatota</taxon>
        <taxon>Mycoplasmoidales</taxon>
        <taxon>Metamycoplasmataceae</taxon>
        <taxon>Mesomycoplasma</taxon>
    </lineage>
</organism>
<dbReference type="EMBL" id="CP003914">
    <property type="protein sequence ID" value="AFX74506.1"/>
    <property type="molecule type" value="Genomic_DNA"/>
</dbReference>
<name>A0AAI8ANA5_MESHY</name>
<evidence type="ECO:0000313" key="9">
    <source>
        <dbReference type="EMBL" id="AFX74506.1"/>
    </source>
</evidence>
<dbReference type="InterPro" id="IPR004095">
    <property type="entry name" value="TGS"/>
</dbReference>
<dbReference type="PROSITE" id="PS51880">
    <property type="entry name" value="TGS"/>
    <property type="match status" value="1"/>
</dbReference>
<dbReference type="SUPFAM" id="SSF52540">
    <property type="entry name" value="P-loop containing nucleoside triphosphate hydrolases"/>
    <property type="match status" value="1"/>
</dbReference>
<dbReference type="Gene3D" id="3.10.20.30">
    <property type="match status" value="1"/>
</dbReference>
<dbReference type="RefSeq" id="WP_013302344.1">
    <property type="nucleotide sequence ID" value="NC_019552.1"/>
</dbReference>
<evidence type="ECO:0000256" key="2">
    <source>
        <dbReference type="ARBA" id="ARBA00022723"/>
    </source>
</evidence>
<dbReference type="Pfam" id="PF01926">
    <property type="entry name" value="MMR_HSR1"/>
    <property type="match status" value="1"/>
</dbReference>
<dbReference type="FunFam" id="3.10.20.30:FF:000001">
    <property type="entry name" value="Ribosome-binding ATPase YchF"/>
    <property type="match status" value="1"/>
</dbReference>
<dbReference type="HAMAP" id="MF_00944">
    <property type="entry name" value="YchF_OLA1_ATPase"/>
    <property type="match status" value="1"/>
</dbReference>
<dbReference type="CDD" id="cd04867">
    <property type="entry name" value="TGS_YchF_OLA1"/>
    <property type="match status" value="1"/>
</dbReference>
<dbReference type="InterPro" id="IPR013029">
    <property type="entry name" value="YchF_C"/>
</dbReference>
<feature type="domain" description="TGS" evidence="8">
    <location>
        <begin position="282"/>
        <end position="365"/>
    </location>
</feature>
<dbReference type="PANTHER" id="PTHR23305:SF18">
    <property type="entry name" value="OBG-TYPE G DOMAIN-CONTAINING PROTEIN"/>
    <property type="match status" value="1"/>
</dbReference>
<keyword evidence="4 6" id="KW-0067">ATP-binding</keyword>
<dbReference type="InterPro" id="IPR041706">
    <property type="entry name" value="YchF_N"/>
</dbReference>
<dbReference type="SUPFAM" id="SSF81271">
    <property type="entry name" value="TGS-like"/>
    <property type="match status" value="1"/>
</dbReference>
<dbReference type="PANTHER" id="PTHR23305">
    <property type="entry name" value="OBG GTPASE FAMILY"/>
    <property type="match status" value="1"/>
</dbReference>
<dbReference type="GO" id="GO:0043023">
    <property type="term" value="F:ribosomal large subunit binding"/>
    <property type="evidence" value="ECO:0007669"/>
    <property type="project" value="UniProtKB-UniRule"/>
</dbReference>
<dbReference type="GO" id="GO:0005737">
    <property type="term" value="C:cytoplasm"/>
    <property type="evidence" value="ECO:0007669"/>
    <property type="project" value="TreeGrafter"/>
</dbReference>
<dbReference type="AlphaFoldDB" id="A0AAI8ANA5"/>
<evidence type="ECO:0000256" key="5">
    <source>
        <dbReference type="ARBA" id="ARBA00022842"/>
    </source>
</evidence>
<dbReference type="PROSITE" id="PS51710">
    <property type="entry name" value="G_OBG"/>
    <property type="match status" value="1"/>
</dbReference>
<dbReference type="Gene3D" id="3.40.50.300">
    <property type="entry name" value="P-loop containing nucleotide triphosphate hydrolases"/>
    <property type="match status" value="1"/>
</dbReference>
<dbReference type="InterPro" id="IPR012675">
    <property type="entry name" value="Beta-grasp_dom_sf"/>
</dbReference>
<dbReference type="Gene3D" id="1.10.150.300">
    <property type="entry name" value="TGS-like domain"/>
    <property type="match status" value="1"/>
</dbReference>
<gene>
    <name evidence="6" type="primary">ychF</name>
    <name evidence="9" type="ORF">MOS_595</name>
</gene>
<dbReference type="InterPro" id="IPR031167">
    <property type="entry name" value="G_OBG"/>
</dbReference>
<protein>
    <recommendedName>
        <fullName evidence="6">Ribosome-binding ATPase YchF</fullName>
    </recommendedName>
</protein>
<dbReference type="CDD" id="cd01900">
    <property type="entry name" value="YchF"/>
    <property type="match status" value="1"/>
</dbReference>
<dbReference type="GO" id="GO:0005525">
    <property type="term" value="F:GTP binding"/>
    <property type="evidence" value="ECO:0007669"/>
    <property type="project" value="InterPro"/>
</dbReference>
<dbReference type="NCBIfam" id="TIGR00092">
    <property type="entry name" value="redox-regulated ATPase YchF"/>
    <property type="match status" value="1"/>
</dbReference>
<proteinExistence type="inferred from homology"/>
<dbReference type="GO" id="GO:0046872">
    <property type="term" value="F:metal ion binding"/>
    <property type="evidence" value="ECO:0007669"/>
    <property type="project" value="UniProtKB-KW"/>
</dbReference>
<dbReference type="GO" id="GO:0005524">
    <property type="term" value="F:ATP binding"/>
    <property type="evidence" value="ECO:0007669"/>
    <property type="project" value="UniProtKB-UniRule"/>
</dbReference>
<feature type="binding site" evidence="6">
    <location>
        <begin position="12"/>
        <end position="17"/>
    </location>
    <ligand>
        <name>ATP</name>
        <dbReference type="ChEBI" id="CHEBI:30616"/>
    </ligand>
</feature>